<dbReference type="GO" id="GO:0016236">
    <property type="term" value="P:macroautophagy"/>
    <property type="evidence" value="ECO:0007669"/>
    <property type="project" value="TreeGrafter"/>
</dbReference>
<sequence length="854" mass="93111">MSSAPVGAQIVSIKIREFLQVPAGHPCKIERYSDSAGSYVVLDRLNISVYKQLHRAAKAKAKLKIRVTDLEPAGEAQQPKPVTVEAEEEPQAEAAAAKESSENVSEMADTPSTPEQPQPATWSVPLRPRSAAVEAEEEHQVAQSLAAAPEVPKKEPIQDFFANPIADIAPKEAHDSTAAVAADLIDFPTVPAQPPVETARVCPYANPYASLGFGDYRVCCNSCERTIADVHYHCNKCDDDDFDLCLSCVKNGITCYGPDHWMIKRFRKNGVFVTSTTETLPPKFKLNKPEPPSDPIKDFEELRKRLTRDLEAAGGLAPAKPSTPPYKPLYNIRACNSCVQERPEQHFLHCTTCEDFDLCTKCFAKDNHGHHPKHAFVPAVPDAQVDDHISAKLGAGRNQTHDAICDTCDKFIRGIRHKCLDCPDWDYCNDCVSKAASEHPGHRFAPIYEPLPEPSRFRNNSIHVGICCDGPLCAANPVVTYITGVRYKCAVCPDTDLCAACEAHPSNSHNRTHPLIKFKTAVRRAVVSTTGLDGEGLEMPMMGDAPPRTTKSQQPTISSPRAVVSVEPSEPALTKEEVVQETKGQTDSEVPEAKEEEHKPEDKEVPVAPVAEKKVLTASDLGAVYVRDTVMDGTVLPPNHVFEQTWVLRNSSDVAWPAGCAVKFVGGDYMGHVDSAHPAGISELVSASESTVCYDALEPGHEYPFTVLLRTPPREGKIISYWRLTTPEGLRFGHRLWCDVSVEAPKAASDAAEGSSEGEAAMKKGDSSIDSSQVVFPKLEKESPVSSVHQEAAKKGGSESAGAADLGELDGWKSSPSEAWDGSDDGFFTDEEYDILDASDEEFLEEQKLKALKK</sequence>
<accession>A0AAE8MS29</accession>
<dbReference type="PANTHER" id="PTHR20930">
    <property type="entry name" value="OVARIAN CARCINOMA ANTIGEN CA125-RELATED"/>
    <property type="match status" value="1"/>
</dbReference>
<proteinExistence type="predicted"/>
<dbReference type="CDD" id="cd14947">
    <property type="entry name" value="NBR1_like"/>
    <property type="match status" value="1"/>
</dbReference>
<comment type="caution">
    <text evidence="7">The sequence shown here is derived from an EMBL/GenBank/DDBJ whole genome shotgun (WGS) entry which is preliminary data.</text>
</comment>
<reference evidence="7" key="1">
    <citation type="submission" date="2018-03" db="EMBL/GenBank/DDBJ databases">
        <authorList>
            <person name="Guldener U."/>
        </authorList>
    </citation>
    <scope>NUCLEOTIDE SEQUENCE</scope>
</reference>
<dbReference type="GO" id="GO:0000407">
    <property type="term" value="C:phagophore assembly site"/>
    <property type="evidence" value="ECO:0007669"/>
    <property type="project" value="TreeGrafter"/>
</dbReference>
<feature type="region of interest" description="Disordered" evidence="5">
    <location>
        <begin position="72"/>
        <end position="123"/>
    </location>
</feature>
<evidence type="ECO:0000256" key="1">
    <source>
        <dbReference type="ARBA" id="ARBA00022723"/>
    </source>
</evidence>
<dbReference type="AlphaFoldDB" id="A0AAE8MS29"/>
<feature type="compositionally biased region" description="Polar residues" evidence="5">
    <location>
        <begin position="549"/>
        <end position="559"/>
    </location>
</feature>
<feature type="domain" description="ZZ-type" evidence="6">
    <location>
        <begin position="463"/>
        <end position="523"/>
    </location>
</feature>
<name>A0AAE8MS29_9PEZI</name>
<dbReference type="Pfam" id="PF00569">
    <property type="entry name" value="ZZ"/>
    <property type="match status" value="2"/>
</dbReference>
<feature type="region of interest" description="Disordered" evidence="5">
    <location>
        <begin position="545"/>
        <end position="604"/>
    </location>
</feature>
<evidence type="ECO:0000313" key="7">
    <source>
        <dbReference type="EMBL" id="SPN97478.1"/>
    </source>
</evidence>
<dbReference type="EMBL" id="ONZQ02000001">
    <property type="protein sequence ID" value="SPN97478.1"/>
    <property type="molecule type" value="Genomic_DNA"/>
</dbReference>
<dbReference type="Gene3D" id="2.60.40.10">
    <property type="entry name" value="Immunoglobulins"/>
    <property type="match status" value="1"/>
</dbReference>
<evidence type="ECO:0000256" key="5">
    <source>
        <dbReference type="SAM" id="MobiDB-lite"/>
    </source>
</evidence>
<gene>
    <name evidence="7" type="ORF">DNG_00992</name>
</gene>
<feature type="compositionally biased region" description="Basic and acidic residues" evidence="5">
    <location>
        <begin position="573"/>
        <end position="604"/>
    </location>
</feature>
<feature type="compositionally biased region" description="Low complexity" evidence="5">
    <location>
        <begin position="748"/>
        <end position="759"/>
    </location>
</feature>
<feature type="region of interest" description="Disordered" evidence="5">
    <location>
        <begin position="748"/>
        <end position="826"/>
    </location>
</feature>
<evidence type="ECO:0000256" key="3">
    <source>
        <dbReference type="ARBA" id="ARBA00022833"/>
    </source>
</evidence>
<evidence type="ECO:0000256" key="2">
    <source>
        <dbReference type="ARBA" id="ARBA00022771"/>
    </source>
</evidence>
<dbReference type="Gene3D" id="3.30.60.90">
    <property type="match status" value="4"/>
</dbReference>
<dbReference type="InterPro" id="IPR043145">
    <property type="entry name" value="Znf_ZZ_sf"/>
</dbReference>
<feature type="compositionally biased region" description="Polar residues" evidence="5">
    <location>
        <begin position="110"/>
        <end position="121"/>
    </location>
</feature>
<dbReference type="PANTHER" id="PTHR20930:SF0">
    <property type="entry name" value="PROTEIN ILRUN"/>
    <property type="match status" value="1"/>
</dbReference>
<dbReference type="InterPro" id="IPR032350">
    <property type="entry name" value="Nbr1_FW"/>
</dbReference>
<feature type="compositionally biased region" description="Low complexity" evidence="5">
    <location>
        <begin position="92"/>
        <end position="106"/>
    </location>
</feature>
<dbReference type="PROSITE" id="PS50135">
    <property type="entry name" value="ZF_ZZ_2"/>
    <property type="match status" value="1"/>
</dbReference>
<dbReference type="Pfam" id="PF16158">
    <property type="entry name" value="N_BRCA1_IG"/>
    <property type="match status" value="1"/>
</dbReference>
<dbReference type="Proteomes" id="UP001187682">
    <property type="component" value="Unassembled WGS sequence"/>
</dbReference>
<dbReference type="GO" id="GO:0008270">
    <property type="term" value="F:zinc ion binding"/>
    <property type="evidence" value="ECO:0007669"/>
    <property type="project" value="UniProtKB-KW"/>
</dbReference>
<keyword evidence="1" id="KW-0479">Metal-binding</keyword>
<evidence type="ECO:0000313" key="8">
    <source>
        <dbReference type="Proteomes" id="UP001187682"/>
    </source>
</evidence>
<keyword evidence="2 4" id="KW-0863">Zinc-finger</keyword>
<keyword evidence="8" id="KW-1185">Reference proteome</keyword>
<dbReference type="CDD" id="cd02249">
    <property type="entry name" value="ZZ"/>
    <property type="match status" value="1"/>
</dbReference>
<dbReference type="SUPFAM" id="SSF57850">
    <property type="entry name" value="RING/U-box"/>
    <property type="match status" value="4"/>
</dbReference>
<evidence type="ECO:0000256" key="4">
    <source>
        <dbReference type="PROSITE-ProRule" id="PRU00228"/>
    </source>
</evidence>
<organism evidence="7 8">
    <name type="scientific">Cephalotrichum gorgonifer</name>
    <dbReference type="NCBI Taxonomy" id="2041049"/>
    <lineage>
        <taxon>Eukaryota</taxon>
        <taxon>Fungi</taxon>
        <taxon>Dikarya</taxon>
        <taxon>Ascomycota</taxon>
        <taxon>Pezizomycotina</taxon>
        <taxon>Sordariomycetes</taxon>
        <taxon>Hypocreomycetidae</taxon>
        <taxon>Microascales</taxon>
        <taxon>Microascaceae</taxon>
        <taxon>Cephalotrichum</taxon>
    </lineage>
</organism>
<dbReference type="GO" id="GO:0043130">
    <property type="term" value="F:ubiquitin binding"/>
    <property type="evidence" value="ECO:0007669"/>
    <property type="project" value="TreeGrafter"/>
</dbReference>
<keyword evidence="3" id="KW-0862">Zinc</keyword>
<dbReference type="InterPro" id="IPR013783">
    <property type="entry name" value="Ig-like_fold"/>
</dbReference>
<evidence type="ECO:0000259" key="6">
    <source>
        <dbReference type="PROSITE" id="PS50135"/>
    </source>
</evidence>
<dbReference type="SMART" id="SM00291">
    <property type="entry name" value="ZnF_ZZ"/>
    <property type="match status" value="4"/>
</dbReference>
<dbReference type="InterPro" id="IPR000433">
    <property type="entry name" value="Znf_ZZ"/>
</dbReference>
<dbReference type="CDD" id="cd02340">
    <property type="entry name" value="ZZ_NBR1_like"/>
    <property type="match status" value="2"/>
</dbReference>
<protein>
    <submittedName>
        <fullName evidence="7">Related to ZZ type zinc finger domain protein</fullName>
    </submittedName>
</protein>